<keyword evidence="2" id="KW-1185">Reference proteome</keyword>
<reference evidence="1 2" key="1">
    <citation type="submission" date="2020-04" db="EMBL/GenBank/DDBJ databases">
        <title>Chromosome-level genome assembly of a cyprinid fish Onychostoma macrolepis by integration of Nanopore Sequencing, Bionano and Hi-C technology.</title>
        <authorList>
            <person name="Wang D."/>
        </authorList>
    </citation>
    <scope>NUCLEOTIDE SEQUENCE [LARGE SCALE GENOMIC DNA]</scope>
    <source>
        <strain evidence="1">SWU-2019</strain>
        <tissue evidence="1">Muscle</tissue>
    </source>
</reference>
<name>A0A7J6D8A3_9TELE</name>
<dbReference type="PANTHER" id="PTHR46601:SF2">
    <property type="entry name" value="UBIQUITIN-LIKE PROTEASE FAMILY PROFILE DOMAIN-CONTAINING PROTEIN"/>
    <property type="match status" value="1"/>
</dbReference>
<evidence type="ECO:0000313" key="2">
    <source>
        <dbReference type="Proteomes" id="UP000579812"/>
    </source>
</evidence>
<dbReference type="Proteomes" id="UP000579812">
    <property type="component" value="Unassembled WGS sequence"/>
</dbReference>
<comment type="caution">
    <text evidence="1">The sequence shown here is derived from an EMBL/GenBank/DDBJ whole genome shotgun (WGS) entry which is preliminary data.</text>
</comment>
<dbReference type="PANTHER" id="PTHR46601">
    <property type="entry name" value="ULP_PROTEASE DOMAIN-CONTAINING PROTEIN"/>
    <property type="match status" value="1"/>
</dbReference>
<accession>A0A7J6D8A3</accession>
<protein>
    <submittedName>
        <fullName evidence="1">Uncharacterized protein</fullName>
    </submittedName>
</protein>
<proteinExistence type="predicted"/>
<dbReference type="EMBL" id="JAAMOB010000003">
    <property type="protein sequence ID" value="KAF4115134.1"/>
    <property type="molecule type" value="Genomic_DNA"/>
</dbReference>
<gene>
    <name evidence="1" type="ORF">G5714_002623</name>
</gene>
<sequence length="224" mass="25779">MPKVPLASPEGDGSQQEGIHTLSQERNVSALEEAFKSNVRDFYTRDDVSRVTTRKTQTITQAKVRMQKRFLVDTLKNLHKKYLAENPRKSVSYSLFCRLRPFWVVHPTLSDRETCLCKMHENLDFVAQKLFSMKLLNAPEPETLMAEICCDQTNKECMYNDCGNCKEKEFTLLREYEGSTQGPPAIWEHLSPILSYVKNVFPAVTVVHFLSDGPCTQYRQKGTF</sequence>
<dbReference type="AlphaFoldDB" id="A0A7J6D8A3"/>
<organism evidence="1 2">
    <name type="scientific">Onychostoma macrolepis</name>
    <dbReference type="NCBI Taxonomy" id="369639"/>
    <lineage>
        <taxon>Eukaryota</taxon>
        <taxon>Metazoa</taxon>
        <taxon>Chordata</taxon>
        <taxon>Craniata</taxon>
        <taxon>Vertebrata</taxon>
        <taxon>Euteleostomi</taxon>
        <taxon>Actinopterygii</taxon>
        <taxon>Neopterygii</taxon>
        <taxon>Teleostei</taxon>
        <taxon>Ostariophysi</taxon>
        <taxon>Cypriniformes</taxon>
        <taxon>Cyprinidae</taxon>
        <taxon>Acrossocheilinae</taxon>
        <taxon>Onychostoma</taxon>
    </lineage>
</organism>
<evidence type="ECO:0000313" key="1">
    <source>
        <dbReference type="EMBL" id="KAF4115134.1"/>
    </source>
</evidence>